<name>A0A8H6XUS7_9AGAR</name>
<feature type="domain" description="Endo-beta-1,6-galactanase-like" evidence="2">
    <location>
        <begin position="30"/>
        <end position="139"/>
    </location>
</feature>
<organism evidence="3 4">
    <name type="scientific">Mycena sanguinolenta</name>
    <dbReference type="NCBI Taxonomy" id="230812"/>
    <lineage>
        <taxon>Eukaryota</taxon>
        <taxon>Fungi</taxon>
        <taxon>Dikarya</taxon>
        <taxon>Basidiomycota</taxon>
        <taxon>Agaricomycotina</taxon>
        <taxon>Agaricomycetes</taxon>
        <taxon>Agaricomycetidae</taxon>
        <taxon>Agaricales</taxon>
        <taxon>Marasmiineae</taxon>
        <taxon>Mycenaceae</taxon>
        <taxon>Mycena</taxon>
    </lineage>
</organism>
<dbReference type="Pfam" id="PF14587">
    <property type="entry name" value="Glyco_hydr_30_2"/>
    <property type="match status" value="1"/>
</dbReference>
<feature type="signal peptide" evidence="1">
    <location>
        <begin position="1"/>
        <end position="22"/>
    </location>
</feature>
<evidence type="ECO:0000256" key="1">
    <source>
        <dbReference type="SAM" id="SignalP"/>
    </source>
</evidence>
<dbReference type="Proteomes" id="UP000623467">
    <property type="component" value="Unassembled WGS sequence"/>
</dbReference>
<dbReference type="OrthoDB" id="2012278at2759"/>
<evidence type="ECO:0000313" key="3">
    <source>
        <dbReference type="EMBL" id="KAF7346791.1"/>
    </source>
</evidence>
<dbReference type="PANTHER" id="PTHR42767">
    <property type="entry name" value="ENDO-BETA-1,6-GALACTANASE"/>
    <property type="match status" value="1"/>
</dbReference>
<reference evidence="3" key="1">
    <citation type="submission" date="2020-05" db="EMBL/GenBank/DDBJ databases">
        <title>Mycena genomes resolve the evolution of fungal bioluminescence.</title>
        <authorList>
            <person name="Tsai I.J."/>
        </authorList>
    </citation>
    <scope>NUCLEOTIDE SEQUENCE</scope>
    <source>
        <strain evidence="3">160909Yilan</strain>
    </source>
</reference>
<dbReference type="Gene3D" id="3.20.20.80">
    <property type="entry name" value="Glycosidases"/>
    <property type="match status" value="1"/>
</dbReference>
<dbReference type="InterPro" id="IPR017853">
    <property type="entry name" value="GH"/>
</dbReference>
<dbReference type="EMBL" id="JACAZH010000018">
    <property type="protein sequence ID" value="KAF7346791.1"/>
    <property type="molecule type" value="Genomic_DNA"/>
</dbReference>
<comment type="caution">
    <text evidence="3">The sequence shown here is derived from an EMBL/GenBank/DDBJ whole genome shotgun (WGS) entry which is preliminary data.</text>
</comment>
<dbReference type="PANTHER" id="PTHR42767:SF1">
    <property type="entry name" value="ENDO-BETA-1,6-GALACTANASE-LIKE DOMAIN-CONTAINING PROTEIN"/>
    <property type="match status" value="1"/>
</dbReference>
<keyword evidence="4" id="KW-1185">Reference proteome</keyword>
<evidence type="ECO:0000259" key="2">
    <source>
        <dbReference type="Pfam" id="PF14587"/>
    </source>
</evidence>
<proteinExistence type="predicted"/>
<feature type="chain" id="PRO_5034996205" description="Endo-beta-1,6-galactanase-like domain-containing protein" evidence="1">
    <location>
        <begin position="23"/>
        <end position="160"/>
    </location>
</feature>
<evidence type="ECO:0000313" key="4">
    <source>
        <dbReference type="Proteomes" id="UP000623467"/>
    </source>
</evidence>
<dbReference type="GO" id="GO:0004553">
    <property type="term" value="F:hydrolase activity, hydrolyzing O-glycosyl compounds"/>
    <property type="evidence" value="ECO:0007669"/>
    <property type="project" value="InterPro"/>
</dbReference>
<dbReference type="InterPro" id="IPR039514">
    <property type="entry name" value="6GAL-like"/>
</dbReference>
<dbReference type="SUPFAM" id="SSF51445">
    <property type="entry name" value="(Trans)glycosidases"/>
    <property type="match status" value="1"/>
</dbReference>
<dbReference type="InterPro" id="IPR039743">
    <property type="entry name" value="6GAL/EXGAL"/>
</dbReference>
<keyword evidence="1" id="KW-0732">Signal</keyword>
<protein>
    <recommendedName>
        <fullName evidence="2">Endo-beta-1,6-galactanase-like domain-containing protein</fullName>
    </recommendedName>
</protein>
<sequence>MLSILIAAPLLLLSRSPTPVLGATVSSTPAQTFLGIGGSGAWWPHDLFNFPDAVRQNLSTLLFSQSGLGLSSYRFNVGGGGVGVINPVRAPETFYVSAGVYNFSADPEGVFFMQQAGAHGVTITAFVNSAPAALTSNHANCGGTFVNGALCILSKSGTCH</sequence>
<dbReference type="AlphaFoldDB" id="A0A8H6XUS7"/>
<gene>
    <name evidence="3" type="ORF">MSAN_01817700</name>
</gene>
<accession>A0A8H6XUS7</accession>